<keyword evidence="3" id="KW-1185">Reference proteome</keyword>
<name>A0A3L8S9V1_CHLGU</name>
<accession>A0A3L8S9V1</accession>
<keyword evidence="1" id="KW-0732">Signal</keyword>
<feature type="non-terminal residue" evidence="2">
    <location>
        <position position="1"/>
    </location>
</feature>
<organism evidence="2 3">
    <name type="scientific">Chloebia gouldiae</name>
    <name type="common">Gouldian finch</name>
    <name type="synonym">Erythrura gouldiae</name>
    <dbReference type="NCBI Taxonomy" id="44316"/>
    <lineage>
        <taxon>Eukaryota</taxon>
        <taxon>Metazoa</taxon>
        <taxon>Chordata</taxon>
        <taxon>Craniata</taxon>
        <taxon>Vertebrata</taxon>
        <taxon>Euteleostomi</taxon>
        <taxon>Archelosauria</taxon>
        <taxon>Archosauria</taxon>
        <taxon>Dinosauria</taxon>
        <taxon>Saurischia</taxon>
        <taxon>Theropoda</taxon>
        <taxon>Coelurosauria</taxon>
        <taxon>Aves</taxon>
        <taxon>Neognathae</taxon>
        <taxon>Neoaves</taxon>
        <taxon>Telluraves</taxon>
        <taxon>Australaves</taxon>
        <taxon>Passeriformes</taxon>
        <taxon>Passeroidea</taxon>
        <taxon>Passeridae</taxon>
        <taxon>Chloebia</taxon>
    </lineage>
</organism>
<feature type="signal peptide" evidence="1">
    <location>
        <begin position="1"/>
        <end position="18"/>
    </location>
</feature>
<protein>
    <submittedName>
        <fullName evidence="2">Uncharacterized protein</fullName>
    </submittedName>
</protein>
<feature type="chain" id="PRO_5018066535" evidence="1">
    <location>
        <begin position="19"/>
        <end position="66"/>
    </location>
</feature>
<reference evidence="2 3" key="1">
    <citation type="journal article" date="2018" name="Proc. R. Soc. B">
        <title>A non-coding region near Follistatin controls head colour polymorphism in the Gouldian finch.</title>
        <authorList>
            <person name="Toomey M.B."/>
            <person name="Marques C.I."/>
            <person name="Andrade P."/>
            <person name="Araujo P.M."/>
            <person name="Sabatino S."/>
            <person name="Gazda M.A."/>
            <person name="Afonso S."/>
            <person name="Lopes R.J."/>
            <person name="Corbo J.C."/>
            <person name="Carneiro M."/>
        </authorList>
    </citation>
    <scope>NUCLEOTIDE SEQUENCE [LARGE SCALE GENOMIC DNA]</scope>
    <source>
        <strain evidence="2">Red01</strain>
        <tissue evidence="2">Muscle</tissue>
    </source>
</reference>
<evidence type="ECO:0000313" key="2">
    <source>
        <dbReference type="EMBL" id="RLV98999.1"/>
    </source>
</evidence>
<comment type="caution">
    <text evidence="2">The sequence shown here is derived from an EMBL/GenBank/DDBJ whole genome shotgun (WGS) entry which is preliminary data.</text>
</comment>
<dbReference type="EMBL" id="QUSF01000035">
    <property type="protein sequence ID" value="RLV98999.1"/>
    <property type="molecule type" value="Genomic_DNA"/>
</dbReference>
<proteinExistence type="predicted"/>
<dbReference type="Proteomes" id="UP000276834">
    <property type="component" value="Unassembled WGS sequence"/>
</dbReference>
<sequence>LPHKIHFAILLLTQDSSTWLLTLSPEEPCKRLFLVLQQWDLRGQAGIPKVSNFCRQKVSSTTSASS</sequence>
<evidence type="ECO:0000256" key="1">
    <source>
        <dbReference type="SAM" id="SignalP"/>
    </source>
</evidence>
<evidence type="ECO:0000313" key="3">
    <source>
        <dbReference type="Proteomes" id="UP000276834"/>
    </source>
</evidence>
<dbReference type="AlphaFoldDB" id="A0A3L8S9V1"/>
<gene>
    <name evidence="2" type="ORF">DV515_00010226</name>
</gene>
<dbReference type="OrthoDB" id="10634130at2759"/>